<name>M5UCD1_9BACT</name>
<protein>
    <submittedName>
        <fullName evidence="1">Uncharacterized protein</fullName>
    </submittedName>
</protein>
<organism evidence="1 2">
    <name type="scientific">Rhodopirellula sallentina SM41</name>
    <dbReference type="NCBI Taxonomy" id="1263870"/>
    <lineage>
        <taxon>Bacteria</taxon>
        <taxon>Pseudomonadati</taxon>
        <taxon>Planctomycetota</taxon>
        <taxon>Planctomycetia</taxon>
        <taxon>Pirellulales</taxon>
        <taxon>Pirellulaceae</taxon>
        <taxon>Rhodopirellula</taxon>
    </lineage>
</organism>
<dbReference type="AlphaFoldDB" id="M5UCD1"/>
<evidence type="ECO:0000313" key="2">
    <source>
        <dbReference type="Proteomes" id="UP000011885"/>
    </source>
</evidence>
<dbReference type="PATRIC" id="fig|1263870.3.peg.3230"/>
<comment type="caution">
    <text evidence="1">The sequence shown here is derived from an EMBL/GenBank/DDBJ whole genome shotgun (WGS) entry which is preliminary data.</text>
</comment>
<proteinExistence type="predicted"/>
<gene>
    <name evidence="1" type="ORF">RSSM_03041</name>
</gene>
<dbReference type="Proteomes" id="UP000011885">
    <property type="component" value="Unassembled WGS sequence"/>
</dbReference>
<dbReference type="EMBL" id="ANOH01000212">
    <property type="protein sequence ID" value="EMI55516.1"/>
    <property type="molecule type" value="Genomic_DNA"/>
</dbReference>
<sequence>MARGDPACRCADGIRAVDARDKPNVSLRGRLSGWTMNLRRHRVSHDLPADRGVRRCAW</sequence>
<accession>M5UCD1</accession>
<reference evidence="1 2" key="1">
    <citation type="journal article" date="2013" name="Mar. Genomics">
        <title>Expression of sulfatases in Rhodopirellula baltica and the diversity of sulfatases in the genus Rhodopirellula.</title>
        <authorList>
            <person name="Wegner C.E."/>
            <person name="Richter-Heitmann T."/>
            <person name="Klindworth A."/>
            <person name="Klockow C."/>
            <person name="Richter M."/>
            <person name="Achstetter T."/>
            <person name="Glockner F.O."/>
            <person name="Harder J."/>
        </authorList>
    </citation>
    <scope>NUCLEOTIDE SEQUENCE [LARGE SCALE GENOMIC DNA]</scope>
    <source>
        <strain evidence="1 2">SM41</strain>
    </source>
</reference>
<evidence type="ECO:0000313" key="1">
    <source>
        <dbReference type="EMBL" id="EMI55516.1"/>
    </source>
</evidence>
<keyword evidence="2" id="KW-1185">Reference proteome</keyword>